<feature type="compositionally biased region" description="Basic and acidic residues" evidence="1">
    <location>
        <begin position="11"/>
        <end position="25"/>
    </location>
</feature>
<proteinExistence type="predicted"/>
<keyword evidence="3" id="KW-1185">Reference proteome</keyword>
<evidence type="ECO:0000313" key="2">
    <source>
        <dbReference type="EMBL" id="GKV13587.1"/>
    </source>
</evidence>
<feature type="region of interest" description="Disordered" evidence="1">
    <location>
        <begin position="1"/>
        <end position="26"/>
    </location>
</feature>
<reference evidence="2 3" key="1">
    <citation type="journal article" date="2021" name="Commun. Biol.">
        <title>The genome of Shorea leprosula (Dipterocarpaceae) highlights the ecological relevance of drought in aseasonal tropical rainforests.</title>
        <authorList>
            <person name="Ng K.K.S."/>
            <person name="Kobayashi M.J."/>
            <person name="Fawcett J.A."/>
            <person name="Hatakeyama M."/>
            <person name="Paape T."/>
            <person name="Ng C.H."/>
            <person name="Ang C.C."/>
            <person name="Tnah L.H."/>
            <person name="Lee C.T."/>
            <person name="Nishiyama T."/>
            <person name="Sese J."/>
            <person name="O'Brien M.J."/>
            <person name="Copetti D."/>
            <person name="Mohd Noor M.I."/>
            <person name="Ong R.C."/>
            <person name="Putra M."/>
            <person name="Sireger I.Z."/>
            <person name="Indrioko S."/>
            <person name="Kosugi Y."/>
            <person name="Izuno A."/>
            <person name="Isagi Y."/>
            <person name="Lee S.L."/>
            <person name="Shimizu K.K."/>
        </authorList>
    </citation>
    <scope>NUCLEOTIDE SEQUENCE [LARGE SCALE GENOMIC DNA]</scope>
    <source>
        <strain evidence="2">214</strain>
    </source>
</reference>
<protein>
    <submittedName>
        <fullName evidence="2">Uncharacterized protein</fullName>
    </submittedName>
</protein>
<evidence type="ECO:0000256" key="1">
    <source>
        <dbReference type="SAM" id="MobiDB-lite"/>
    </source>
</evidence>
<dbReference type="Proteomes" id="UP001054252">
    <property type="component" value="Unassembled WGS sequence"/>
</dbReference>
<evidence type="ECO:0000313" key="3">
    <source>
        <dbReference type="Proteomes" id="UP001054252"/>
    </source>
</evidence>
<name>A0AAV5JJ95_9ROSI</name>
<dbReference type="EMBL" id="BPVZ01000039">
    <property type="protein sequence ID" value="GKV13587.1"/>
    <property type="molecule type" value="Genomic_DNA"/>
</dbReference>
<dbReference type="AlphaFoldDB" id="A0AAV5JJ95"/>
<sequence>MLMDPCVKSKSASDSKGKSVAKETNLDIDPPSQEQINFTILTLQEFVDDPSHFCRIADQPAAFEVAQILSRAPHLSFAKHKFWADFSIIYADFSKKFLALKSKVVAVESVRKSVADGTAAVFKKKEEFLAAKVAHVTQVKRLQELKEEISNLEAKLSELRN</sequence>
<organism evidence="2 3">
    <name type="scientific">Rubroshorea leprosula</name>
    <dbReference type="NCBI Taxonomy" id="152421"/>
    <lineage>
        <taxon>Eukaryota</taxon>
        <taxon>Viridiplantae</taxon>
        <taxon>Streptophyta</taxon>
        <taxon>Embryophyta</taxon>
        <taxon>Tracheophyta</taxon>
        <taxon>Spermatophyta</taxon>
        <taxon>Magnoliopsida</taxon>
        <taxon>eudicotyledons</taxon>
        <taxon>Gunneridae</taxon>
        <taxon>Pentapetalae</taxon>
        <taxon>rosids</taxon>
        <taxon>malvids</taxon>
        <taxon>Malvales</taxon>
        <taxon>Dipterocarpaceae</taxon>
        <taxon>Rubroshorea</taxon>
    </lineage>
</organism>
<gene>
    <name evidence="2" type="ORF">SLEP1_g24582</name>
</gene>
<accession>A0AAV5JJ95</accession>
<comment type="caution">
    <text evidence="2">The sequence shown here is derived from an EMBL/GenBank/DDBJ whole genome shotgun (WGS) entry which is preliminary data.</text>
</comment>